<proteinExistence type="predicted"/>
<dbReference type="STRING" id="13333.U5DDE0"/>
<dbReference type="PANTHER" id="PTHR31446">
    <property type="entry name" value="ACID PHOSPHATASE/VANADIUM-DEPENDENT HALOPEROXIDASE-RELATED PROTEIN"/>
    <property type="match status" value="1"/>
</dbReference>
<organism evidence="1 2">
    <name type="scientific">Amborella trichopoda</name>
    <dbReference type="NCBI Taxonomy" id="13333"/>
    <lineage>
        <taxon>Eukaryota</taxon>
        <taxon>Viridiplantae</taxon>
        <taxon>Streptophyta</taxon>
        <taxon>Embryophyta</taxon>
        <taxon>Tracheophyta</taxon>
        <taxon>Spermatophyta</taxon>
        <taxon>Magnoliopsida</taxon>
        <taxon>Amborellales</taxon>
        <taxon>Amborellaceae</taxon>
        <taxon>Amborella</taxon>
    </lineage>
</organism>
<evidence type="ECO:0000313" key="2">
    <source>
        <dbReference type="Proteomes" id="UP000017836"/>
    </source>
</evidence>
<name>U5DDE0_AMBTC</name>
<dbReference type="PANTHER" id="PTHR31446:SF2">
    <property type="entry name" value="ACID PHOSPHATASE_VANADIUM-DEPENDENT HALOPEROXIDASE-RELATED PROTEIN"/>
    <property type="match status" value="1"/>
</dbReference>
<dbReference type="EMBL" id="KI392059">
    <property type="protein sequence ID" value="ERN20539.1"/>
    <property type="molecule type" value="Genomic_DNA"/>
</dbReference>
<dbReference type="HOGENOM" id="CLU_073969_0_0_1"/>
<dbReference type="eggNOG" id="ENOG502S0HG">
    <property type="taxonomic scope" value="Eukaryota"/>
</dbReference>
<dbReference type="Gramene" id="ERN20539">
    <property type="protein sequence ID" value="ERN20539"/>
    <property type="gene ID" value="AMTR_s00068p00201560"/>
</dbReference>
<dbReference type="AlphaFoldDB" id="U5DDE0"/>
<keyword evidence="2" id="KW-1185">Reference proteome</keyword>
<sequence length="261" mass="27813">MLSSTANFSSILAPKVLSSTAHKRPFVCLKFGIEEIKEISQNKVLVSATVAAAIGQFSKPFTSAIYGKGFDFAAAARSGGMPSTHSAGVVAAAAAIGLERGFSDSIFGLAVVLAAIVVYDSQGVRKEVGTHAKILNNTILKSEAQHGFLETENGDLADEDLEAASVEAGATISSLFSSTNDFYTKDEKRAKLNSNYSQINKPSDVLRKSLKMPLIEEAGKEAKKIGNRYPRLKESVGHTEAEVFVGILLGFLVTWAVYSVM</sequence>
<dbReference type="Pfam" id="PF02681">
    <property type="entry name" value="DUF212"/>
    <property type="match status" value="1"/>
</dbReference>
<dbReference type="KEGG" id="atr:18448957"/>
<gene>
    <name evidence="1" type="ORF">AMTR_s00068p00201560</name>
</gene>
<evidence type="ECO:0000313" key="1">
    <source>
        <dbReference type="EMBL" id="ERN20539.1"/>
    </source>
</evidence>
<dbReference type="OrthoDB" id="1909848at2759"/>
<dbReference type="InterPro" id="IPR003832">
    <property type="entry name" value="DUF212"/>
</dbReference>
<reference evidence="2" key="1">
    <citation type="journal article" date="2013" name="Science">
        <title>The Amborella genome and the evolution of flowering plants.</title>
        <authorList>
            <consortium name="Amborella Genome Project"/>
        </authorList>
    </citation>
    <scope>NUCLEOTIDE SEQUENCE [LARGE SCALE GENOMIC DNA]</scope>
</reference>
<dbReference type="OMA" id="RREVGTH"/>
<accession>U5DDE0</accession>
<protein>
    <submittedName>
        <fullName evidence="1">Uncharacterized protein</fullName>
    </submittedName>
</protein>
<dbReference type="Proteomes" id="UP000017836">
    <property type="component" value="Unassembled WGS sequence"/>
</dbReference>